<protein>
    <submittedName>
        <fullName evidence="2">PilT protein domain protein</fullName>
    </submittedName>
</protein>
<keyword evidence="3" id="KW-1185">Reference proteome</keyword>
<dbReference type="RefSeq" id="WP_080809817.1">
    <property type="nucleotide sequence ID" value="NZ_LT828572.1"/>
</dbReference>
<evidence type="ECO:0000259" key="1">
    <source>
        <dbReference type="Pfam" id="PF01850"/>
    </source>
</evidence>
<dbReference type="PANTHER" id="PTHR36173">
    <property type="entry name" value="RIBONUCLEASE VAPC16-RELATED"/>
    <property type="match status" value="1"/>
</dbReference>
<dbReference type="Pfam" id="PF01850">
    <property type="entry name" value="PIN"/>
    <property type="match status" value="1"/>
</dbReference>
<dbReference type="SUPFAM" id="SSF88723">
    <property type="entry name" value="PIN domain-like"/>
    <property type="match status" value="1"/>
</dbReference>
<dbReference type="EMBL" id="FWEV01000182">
    <property type="protein sequence ID" value="SLM31053.1"/>
    <property type="molecule type" value="Genomic_DNA"/>
</dbReference>
<dbReference type="STRING" id="1246637.MTBBW1_2620017"/>
<proteinExistence type="predicted"/>
<feature type="domain" description="PIN" evidence="1">
    <location>
        <begin position="3"/>
        <end position="122"/>
    </location>
</feature>
<dbReference type="AlphaFoldDB" id="A0A1W1HF51"/>
<dbReference type="InterPro" id="IPR041705">
    <property type="entry name" value="PIN_Sll0205"/>
</dbReference>
<dbReference type="CDD" id="cd09872">
    <property type="entry name" value="PIN_Sll0205-like"/>
    <property type="match status" value="1"/>
</dbReference>
<dbReference type="InterPro" id="IPR029060">
    <property type="entry name" value="PIN-like_dom_sf"/>
</dbReference>
<evidence type="ECO:0000313" key="2">
    <source>
        <dbReference type="EMBL" id="SLM31053.1"/>
    </source>
</evidence>
<gene>
    <name evidence="2" type="ORF">MTBBW1_2620017</name>
</gene>
<dbReference type="Proteomes" id="UP000191931">
    <property type="component" value="Unassembled WGS sequence"/>
</dbReference>
<dbReference type="PANTHER" id="PTHR36173:SF2">
    <property type="entry name" value="RIBONUCLEASE VAPC16"/>
    <property type="match status" value="1"/>
</dbReference>
<accession>A0A1W1HF51</accession>
<dbReference type="OrthoDB" id="9798990at2"/>
<dbReference type="Gene3D" id="3.40.50.1010">
    <property type="entry name" value="5'-nuclease"/>
    <property type="match status" value="1"/>
</dbReference>
<dbReference type="InterPro" id="IPR002716">
    <property type="entry name" value="PIN_dom"/>
</dbReference>
<organism evidence="2 3">
    <name type="scientific">Desulfamplus magnetovallimortis</name>
    <dbReference type="NCBI Taxonomy" id="1246637"/>
    <lineage>
        <taxon>Bacteria</taxon>
        <taxon>Pseudomonadati</taxon>
        <taxon>Thermodesulfobacteriota</taxon>
        <taxon>Desulfobacteria</taxon>
        <taxon>Desulfobacterales</taxon>
        <taxon>Desulfobacteraceae</taxon>
        <taxon>Desulfamplus</taxon>
    </lineage>
</organism>
<reference evidence="2 3" key="1">
    <citation type="submission" date="2017-03" db="EMBL/GenBank/DDBJ databases">
        <authorList>
            <person name="Afonso C.L."/>
            <person name="Miller P.J."/>
            <person name="Scott M.A."/>
            <person name="Spackman E."/>
            <person name="Goraichik I."/>
            <person name="Dimitrov K.M."/>
            <person name="Suarez D.L."/>
            <person name="Swayne D.E."/>
        </authorList>
    </citation>
    <scope>NUCLEOTIDE SEQUENCE [LARGE SCALE GENOMIC DNA]</scope>
    <source>
        <strain evidence="2">PRJEB14757</strain>
    </source>
</reference>
<sequence>MKVLIDTSSFLWFIGGSEKLSQNARKVMEDFDNELFMSVASLWEIAIKVSINKLELAKPFDTFIPEKIEENEINIIQISIKHLSEIMRLPLHHRDPFDRLIIAQSISEQLPVVGCDRYFKSYSIDTIW</sequence>
<evidence type="ECO:0000313" key="3">
    <source>
        <dbReference type="Proteomes" id="UP000191931"/>
    </source>
</evidence>
<dbReference type="InterPro" id="IPR052919">
    <property type="entry name" value="TA_system_RNase"/>
</dbReference>
<name>A0A1W1HF51_9BACT</name>